<evidence type="ECO:0000313" key="2">
    <source>
        <dbReference type="EnsemblPlants" id="Ma06_p01530.1"/>
    </source>
</evidence>
<dbReference type="PANTHER" id="PTHR22976">
    <property type="entry name" value="BIOTIN SYNTHASE"/>
    <property type="match status" value="1"/>
</dbReference>
<dbReference type="PANTHER" id="PTHR22976:SF2">
    <property type="entry name" value="BIOTIN SYNTHASE, MITOCHONDRIAL"/>
    <property type="match status" value="1"/>
</dbReference>
<dbReference type="InterPro" id="IPR002684">
    <property type="entry name" value="Biotin_synth/BioAB"/>
</dbReference>
<evidence type="ECO:0000313" key="3">
    <source>
        <dbReference type="Proteomes" id="UP000012960"/>
    </source>
</evidence>
<evidence type="ECO:0000256" key="1">
    <source>
        <dbReference type="ARBA" id="ARBA00022485"/>
    </source>
</evidence>
<reference evidence="2" key="1">
    <citation type="submission" date="2021-05" db="UniProtKB">
        <authorList>
            <consortium name="EnsemblPlants"/>
        </authorList>
    </citation>
    <scope>IDENTIFICATION</scope>
    <source>
        <strain evidence="2">subsp. malaccensis</strain>
    </source>
</reference>
<dbReference type="Proteomes" id="UP000012960">
    <property type="component" value="Unplaced"/>
</dbReference>
<keyword evidence="1" id="KW-0408">Iron</keyword>
<dbReference type="AlphaFoldDB" id="A0A804JBH8"/>
<dbReference type="EnsemblPlants" id="Ma06_t01530.1">
    <property type="protein sequence ID" value="Ma06_p01530.1"/>
    <property type="gene ID" value="Ma06_g01530"/>
</dbReference>
<dbReference type="InParanoid" id="A0A804JBH8"/>
<protein>
    <submittedName>
        <fullName evidence="2">Uncharacterized protein</fullName>
    </submittedName>
</protein>
<organism evidence="2 3">
    <name type="scientific">Musa acuminata subsp. malaccensis</name>
    <name type="common">Wild banana</name>
    <name type="synonym">Musa malaccensis</name>
    <dbReference type="NCBI Taxonomy" id="214687"/>
    <lineage>
        <taxon>Eukaryota</taxon>
        <taxon>Viridiplantae</taxon>
        <taxon>Streptophyta</taxon>
        <taxon>Embryophyta</taxon>
        <taxon>Tracheophyta</taxon>
        <taxon>Spermatophyta</taxon>
        <taxon>Magnoliopsida</taxon>
        <taxon>Liliopsida</taxon>
        <taxon>Zingiberales</taxon>
        <taxon>Musaceae</taxon>
        <taxon>Musa</taxon>
    </lineage>
</organism>
<dbReference type="GO" id="GO:0004076">
    <property type="term" value="F:biotin synthase activity"/>
    <property type="evidence" value="ECO:0007669"/>
    <property type="project" value="InterPro"/>
</dbReference>
<keyword evidence="1" id="KW-0479">Metal-binding</keyword>
<name>A0A804JBH8_MUSAM</name>
<keyword evidence="1" id="KW-0411">Iron-sulfur</keyword>
<sequence>MPLIRSPGSRLRPLVAPGYPSFSTSAATVEAERTIRDGPRNDWSRDEIKSIYDCPILDLLFHGAQVHRHVH</sequence>
<keyword evidence="3" id="KW-1185">Reference proteome</keyword>
<dbReference type="Gramene" id="Ma06_t01530.1">
    <property type="protein sequence ID" value="Ma06_p01530.1"/>
    <property type="gene ID" value="Ma06_g01530"/>
</dbReference>
<dbReference type="GO" id="GO:0051539">
    <property type="term" value="F:4 iron, 4 sulfur cluster binding"/>
    <property type="evidence" value="ECO:0007669"/>
    <property type="project" value="UniProtKB-KW"/>
</dbReference>
<dbReference type="GO" id="GO:0009102">
    <property type="term" value="P:biotin biosynthetic process"/>
    <property type="evidence" value="ECO:0007669"/>
    <property type="project" value="InterPro"/>
</dbReference>
<keyword evidence="1" id="KW-0004">4Fe-4S</keyword>
<accession>A0A804JBH8</accession>
<proteinExistence type="predicted"/>